<accession>A0A0J8VEV1</accession>
<feature type="transmembrane region" description="Helical" evidence="8">
    <location>
        <begin position="453"/>
        <end position="472"/>
    </location>
</feature>
<comment type="caution">
    <text evidence="9">The sequence shown here is derived from an EMBL/GenBank/DDBJ whole genome shotgun (WGS) entry which is preliminary data.</text>
</comment>
<sequence>MSTTSKKNTLHKYFITTLLLIFTALCSLQLGTDLTLTQQWELVPSLLLGEQPDAFAGYLFSYAQLPRLAITLMIGAMLGLVGSLMQQLTQNPMMSPLTLGTSSGAWLALVIVNIWFPELIADYSAMAAMVGATLTMGLVLLIAGIRNLSGLPIVLSGMAVNILLGAVATAIILLNDQYAKNLFIWGAGDLTQNGWEQVQWLLPRLTVSILVLAIAPRVLALLRLGHQGAAARGLNVIPFFLLLIMGGLWLIASSITAVGVISFIGLLAPNIARTLGARTPKDELYFSMLLGALMLILTDSLAIGLSQLSADMIPSGTAAAAIGAPALIWFTRRKLQAQDQLAIQLPPSRDKLTRWTMPSLVFLIAALSALTLLLTQTDSNWQASLPTAFSWDVRWPRLLTALSAGAGLAVSGTVLQRLIYNPLASPDILGISAGSTFMLVGSSLAFGTTIFDAGNGIAFLGAMLVLAIILLLGRRHQFAPSMLILTGIALTAFIEALVQFALSRGTDDIYTILGWLAGSTYRATPTGAITLFIGVSIVIGIIFATSRWLTLISAGQAFAKARGLNVSPSFALLLACVALLCAMVTTTMGPVAFIGLLAPHIAVMMGAKTVKIQLATAALIGANLMIFADWLGQNIVYPSQIAAGTLVSVIGGIYFILLLIRGRMN</sequence>
<dbReference type="GO" id="GO:0033214">
    <property type="term" value="P:siderophore-iron import into cell"/>
    <property type="evidence" value="ECO:0007669"/>
    <property type="project" value="TreeGrafter"/>
</dbReference>
<evidence type="ECO:0000256" key="6">
    <source>
        <dbReference type="ARBA" id="ARBA00022989"/>
    </source>
</evidence>
<evidence type="ECO:0000256" key="5">
    <source>
        <dbReference type="ARBA" id="ARBA00022692"/>
    </source>
</evidence>
<evidence type="ECO:0000256" key="8">
    <source>
        <dbReference type="SAM" id="Phobius"/>
    </source>
</evidence>
<feature type="transmembrane region" description="Helical" evidence="8">
    <location>
        <begin position="284"/>
        <end position="306"/>
    </location>
</feature>
<dbReference type="STRING" id="680026.AB733_03290"/>
<reference evidence="9 10" key="1">
    <citation type="submission" date="2018-01" db="EMBL/GenBank/DDBJ databases">
        <title>Whole genome sequencing of Histamine producing bacteria.</title>
        <authorList>
            <person name="Butler K."/>
        </authorList>
    </citation>
    <scope>NUCLEOTIDE SEQUENCE [LARGE SCALE GENOMIC DNA]</scope>
    <source>
        <strain evidence="9 10">DSM 24669</strain>
    </source>
</reference>
<dbReference type="PANTHER" id="PTHR30472:SF37">
    <property type="entry name" value="FE(3+) DICITRATE TRANSPORT SYSTEM PERMEASE PROTEIN FECD-RELATED"/>
    <property type="match status" value="1"/>
</dbReference>
<feature type="transmembrane region" description="Helical" evidence="8">
    <location>
        <begin position="637"/>
        <end position="660"/>
    </location>
</feature>
<keyword evidence="10" id="KW-1185">Reference proteome</keyword>
<dbReference type="RefSeq" id="WP_048897480.1">
    <property type="nucleotide sequence ID" value="NZ_AP024853.1"/>
</dbReference>
<proteinExistence type="inferred from homology"/>
<dbReference type="OrthoDB" id="9811721at2"/>
<keyword evidence="7 8" id="KW-0472">Membrane</keyword>
<evidence type="ECO:0000313" key="9">
    <source>
        <dbReference type="EMBL" id="PSW25432.1"/>
    </source>
</evidence>
<organism evidence="9 10">
    <name type="scientific">Photobacterium swingsii</name>
    <dbReference type="NCBI Taxonomy" id="680026"/>
    <lineage>
        <taxon>Bacteria</taxon>
        <taxon>Pseudomonadati</taxon>
        <taxon>Pseudomonadota</taxon>
        <taxon>Gammaproteobacteria</taxon>
        <taxon>Vibrionales</taxon>
        <taxon>Vibrionaceae</taxon>
        <taxon>Photobacterium</taxon>
    </lineage>
</organism>
<evidence type="ECO:0000313" key="10">
    <source>
        <dbReference type="Proteomes" id="UP000240481"/>
    </source>
</evidence>
<dbReference type="NCBIfam" id="NF007866">
    <property type="entry name" value="PRK10577.1-2"/>
    <property type="match status" value="1"/>
</dbReference>
<name>A0A0J8VEV1_9GAMM</name>
<comment type="similarity">
    <text evidence="2">Belongs to the binding-protein-dependent transport system permease family. FecCD subfamily.</text>
</comment>
<dbReference type="InterPro" id="IPR037294">
    <property type="entry name" value="ABC_BtuC-like"/>
</dbReference>
<dbReference type="Proteomes" id="UP000240481">
    <property type="component" value="Unassembled WGS sequence"/>
</dbReference>
<dbReference type="GO" id="GO:0005886">
    <property type="term" value="C:plasma membrane"/>
    <property type="evidence" value="ECO:0007669"/>
    <property type="project" value="UniProtKB-SubCell"/>
</dbReference>
<comment type="subcellular location">
    <subcellularLocation>
        <location evidence="1">Cell membrane</location>
        <topology evidence="1">Multi-pass membrane protein</topology>
    </subcellularLocation>
</comment>
<evidence type="ECO:0000256" key="7">
    <source>
        <dbReference type="ARBA" id="ARBA00023136"/>
    </source>
</evidence>
<feature type="transmembrane region" description="Helical" evidence="8">
    <location>
        <begin position="97"/>
        <end position="117"/>
    </location>
</feature>
<evidence type="ECO:0000256" key="4">
    <source>
        <dbReference type="ARBA" id="ARBA00022475"/>
    </source>
</evidence>
<keyword evidence="3" id="KW-0813">Transport</keyword>
<feature type="transmembrane region" description="Helical" evidence="8">
    <location>
        <begin position="201"/>
        <end position="222"/>
    </location>
</feature>
<feature type="transmembrane region" description="Helical" evidence="8">
    <location>
        <begin position="591"/>
        <end position="607"/>
    </location>
</feature>
<protein>
    <submittedName>
        <fullName evidence="9">Fe(3+)-hydroxamate ABC transporter permease FhuB</fullName>
    </submittedName>
</protein>
<dbReference type="InterPro" id="IPR000522">
    <property type="entry name" value="ABC_transptr_permease_BtuC"/>
</dbReference>
<dbReference type="CDD" id="cd06550">
    <property type="entry name" value="TM_ABC_iron-siderophores_like"/>
    <property type="match status" value="2"/>
</dbReference>
<keyword evidence="4" id="KW-1003">Cell membrane</keyword>
<dbReference type="SUPFAM" id="SSF81345">
    <property type="entry name" value="ABC transporter involved in vitamin B12 uptake, BtuC"/>
    <property type="match status" value="2"/>
</dbReference>
<dbReference type="GO" id="GO:0022857">
    <property type="term" value="F:transmembrane transporter activity"/>
    <property type="evidence" value="ECO:0007669"/>
    <property type="project" value="InterPro"/>
</dbReference>
<dbReference type="EMBL" id="PYLZ01000003">
    <property type="protein sequence ID" value="PSW25432.1"/>
    <property type="molecule type" value="Genomic_DNA"/>
</dbReference>
<evidence type="ECO:0000256" key="1">
    <source>
        <dbReference type="ARBA" id="ARBA00004651"/>
    </source>
</evidence>
<dbReference type="AlphaFoldDB" id="A0A0J8VEV1"/>
<feature type="transmembrane region" description="Helical" evidence="8">
    <location>
        <begin position="614"/>
        <end position="631"/>
    </location>
</feature>
<feature type="transmembrane region" description="Helical" evidence="8">
    <location>
        <begin position="523"/>
        <end position="545"/>
    </location>
</feature>
<keyword evidence="6 8" id="KW-1133">Transmembrane helix</keyword>
<dbReference type="PANTHER" id="PTHR30472">
    <property type="entry name" value="FERRIC ENTEROBACTIN TRANSPORT SYSTEM PERMEASE PROTEIN"/>
    <property type="match status" value="1"/>
</dbReference>
<feature type="transmembrane region" description="Helical" evidence="8">
    <location>
        <begin position="68"/>
        <end position="85"/>
    </location>
</feature>
<keyword evidence="5 8" id="KW-0812">Transmembrane</keyword>
<feature type="transmembrane region" description="Helical" evidence="8">
    <location>
        <begin position="312"/>
        <end position="331"/>
    </location>
</feature>
<dbReference type="Gene3D" id="1.10.3470.10">
    <property type="entry name" value="ABC transporter involved in vitamin B12 uptake, BtuC"/>
    <property type="match status" value="2"/>
</dbReference>
<feature type="transmembrane region" description="Helical" evidence="8">
    <location>
        <begin position="150"/>
        <end position="174"/>
    </location>
</feature>
<feature type="transmembrane region" description="Helical" evidence="8">
    <location>
        <begin position="255"/>
        <end position="272"/>
    </location>
</feature>
<feature type="transmembrane region" description="Helical" evidence="8">
    <location>
        <begin position="229"/>
        <end position="249"/>
    </location>
</feature>
<evidence type="ECO:0000256" key="2">
    <source>
        <dbReference type="ARBA" id="ARBA00007935"/>
    </source>
</evidence>
<feature type="transmembrane region" description="Helical" evidence="8">
    <location>
        <begin position="427"/>
        <end position="447"/>
    </location>
</feature>
<gene>
    <name evidence="9" type="ORF">C9I94_07205</name>
</gene>
<feature type="transmembrane region" description="Helical" evidence="8">
    <location>
        <begin position="395"/>
        <end position="415"/>
    </location>
</feature>
<feature type="transmembrane region" description="Helical" evidence="8">
    <location>
        <begin position="566"/>
        <end position="585"/>
    </location>
</feature>
<feature type="transmembrane region" description="Helical" evidence="8">
    <location>
        <begin position="123"/>
        <end position="143"/>
    </location>
</feature>
<feature type="transmembrane region" description="Helical" evidence="8">
    <location>
        <begin position="484"/>
        <end position="503"/>
    </location>
</feature>
<evidence type="ECO:0000256" key="3">
    <source>
        <dbReference type="ARBA" id="ARBA00022448"/>
    </source>
</evidence>
<feature type="transmembrane region" description="Helical" evidence="8">
    <location>
        <begin position="352"/>
        <end position="375"/>
    </location>
</feature>
<dbReference type="Pfam" id="PF01032">
    <property type="entry name" value="FecCD"/>
    <property type="match status" value="2"/>
</dbReference>